<comment type="caution">
    <text evidence="2">The sequence shown here is derived from an EMBL/GenBank/DDBJ whole genome shotgun (WGS) entry which is preliminary data.</text>
</comment>
<accession>A0ABW8T594</accession>
<dbReference type="PANTHER" id="PTHR43591">
    <property type="entry name" value="METHYLTRANSFERASE"/>
    <property type="match status" value="1"/>
</dbReference>
<feature type="domain" description="Methyltransferase" evidence="1">
    <location>
        <begin position="33"/>
        <end position="161"/>
    </location>
</feature>
<dbReference type="Pfam" id="PF13847">
    <property type="entry name" value="Methyltransf_31"/>
    <property type="match status" value="1"/>
</dbReference>
<dbReference type="SUPFAM" id="SSF53335">
    <property type="entry name" value="S-adenosyl-L-methionine-dependent methyltransferases"/>
    <property type="match status" value="1"/>
</dbReference>
<dbReference type="Gene3D" id="3.40.50.150">
    <property type="entry name" value="Vaccinia Virus protein VP39"/>
    <property type="match status" value="1"/>
</dbReference>
<keyword evidence="3" id="KW-1185">Reference proteome</keyword>
<dbReference type="InterPro" id="IPR025714">
    <property type="entry name" value="Methyltranfer_dom"/>
</dbReference>
<organism evidence="2 3">
    <name type="scientific">Candidatus Clostridium stratigraminis</name>
    <dbReference type="NCBI Taxonomy" id="3381661"/>
    <lineage>
        <taxon>Bacteria</taxon>
        <taxon>Bacillati</taxon>
        <taxon>Bacillota</taxon>
        <taxon>Clostridia</taxon>
        <taxon>Eubacteriales</taxon>
        <taxon>Clostridiaceae</taxon>
        <taxon>Clostridium</taxon>
    </lineage>
</organism>
<evidence type="ECO:0000259" key="1">
    <source>
        <dbReference type="Pfam" id="PF13847"/>
    </source>
</evidence>
<dbReference type="CDD" id="cd02440">
    <property type="entry name" value="AdoMet_MTases"/>
    <property type="match status" value="1"/>
</dbReference>
<dbReference type="EMBL" id="JBJHZZ010000002">
    <property type="protein sequence ID" value="MFL0246299.1"/>
    <property type="molecule type" value="Genomic_DNA"/>
</dbReference>
<keyword evidence="2" id="KW-0808">Transferase</keyword>
<name>A0ABW8T594_9CLOT</name>
<evidence type="ECO:0000313" key="2">
    <source>
        <dbReference type="EMBL" id="MFL0246299.1"/>
    </source>
</evidence>
<proteinExistence type="predicted"/>
<dbReference type="InterPro" id="IPR029063">
    <property type="entry name" value="SAM-dependent_MTases_sf"/>
</dbReference>
<dbReference type="GO" id="GO:0008168">
    <property type="term" value="F:methyltransferase activity"/>
    <property type="evidence" value="ECO:0007669"/>
    <property type="project" value="UniProtKB-KW"/>
</dbReference>
<dbReference type="EC" id="2.1.1.-" evidence="2"/>
<sequence>MHKFNIKNIEKLDNPERRRIMPPEETLKKFNIKDDGVLLDVGCGIGYFTIPAAKILENNKVIGIDIMPEILEIAKEKAEGRRNVEFKESKEYSFPIEDNSVKYVLIGNVIHEVEDKIKYFKEVKRVLKKDGYLLIIDWDKKEMKMGPPVHERISKEEMTELCRQVGFKETENIDISSTHYGIKATFS</sequence>
<dbReference type="PANTHER" id="PTHR43591:SF24">
    <property type="entry name" value="2-METHOXY-6-POLYPRENYL-1,4-BENZOQUINOL METHYLASE, MITOCHONDRIAL"/>
    <property type="match status" value="1"/>
</dbReference>
<dbReference type="RefSeq" id="WP_406768773.1">
    <property type="nucleotide sequence ID" value="NZ_JBJHZZ010000002.1"/>
</dbReference>
<reference evidence="2 3" key="1">
    <citation type="submission" date="2024-11" db="EMBL/GenBank/DDBJ databases">
        <authorList>
            <person name="Heng Y.C."/>
            <person name="Lim A.C.H."/>
            <person name="Lee J.K.Y."/>
            <person name="Kittelmann S."/>
        </authorList>
    </citation>
    <scope>NUCLEOTIDE SEQUENCE [LARGE SCALE GENOMIC DNA]</scope>
    <source>
        <strain evidence="2 3">WILCCON 0185</strain>
    </source>
</reference>
<dbReference type="Proteomes" id="UP001623591">
    <property type="component" value="Unassembled WGS sequence"/>
</dbReference>
<dbReference type="GO" id="GO:0032259">
    <property type="term" value="P:methylation"/>
    <property type="evidence" value="ECO:0007669"/>
    <property type="project" value="UniProtKB-KW"/>
</dbReference>
<evidence type="ECO:0000313" key="3">
    <source>
        <dbReference type="Proteomes" id="UP001623591"/>
    </source>
</evidence>
<keyword evidence="2" id="KW-0489">Methyltransferase</keyword>
<gene>
    <name evidence="2" type="ORF">ACJDUG_04805</name>
</gene>
<protein>
    <submittedName>
        <fullName evidence="2">Class I SAM-dependent methyltransferase</fullName>
        <ecNumber evidence="2">2.1.1.-</ecNumber>
    </submittedName>
</protein>